<keyword evidence="1" id="KW-0862">Zinc</keyword>
<dbReference type="EMBL" id="CP144699">
    <property type="protein sequence ID" value="WVZ21190.1"/>
    <property type="molecule type" value="Genomic_DNA"/>
</dbReference>
<dbReference type="SUPFAM" id="SSF53300">
    <property type="entry name" value="vWA-like"/>
    <property type="match status" value="1"/>
</dbReference>
<dbReference type="GO" id="GO:0090110">
    <property type="term" value="P:COPII-coated vesicle cargo loading"/>
    <property type="evidence" value="ECO:0007669"/>
    <property type="project" value="TreeGrafter"/>
</dbReference>
<feature type="compositionally biased region" description="Basic and acidic residues" evidence="2">
    <location>
        <begin position="16"/>
        <end position="26"/>
    </location>
</feature>
<gene>
    <name evidence="3" type="ORF">V8G54_008512</name>
</gene>
<feature type="region of interest" description="Disordered" evidence="2">
    <location>
        <begin position="1"/>
        <end position="26"/>
    </location>
</feature>
<dbReference type="PANTHER" id="PTHR11141:SF0">
    <property type="entry name" value="PROTEIN TRANSPORT PROTEIN SEC23"/>
    <property type="match status" value="1"/>
</dbReference>
<keyword evidence="1" id="KW-0653">Protein transport</keyword>
<dbReference type="Proteomes" id="UP001374535">
    <property type="component" value="Chromosome 2"/>
</dbReference>
<keyword evidence="1" id="KW-0931">ER-Golgi transport</keyword>
<reference evidence="3 4" key="1">
    <citation type="journal article" date="2023" name="Life. Sci Alliance">
        <title>Evolutionary insights into 3D genome organization and epigenetic landscape of Vigna mungo.</title>
        <authorList>
            <person name="Junaid A."/>
            <person name="Singh B."/>
            <person name="Bhatia S."/>
        </authorList>
    </citation>
    <scope>NUCLEOTIDE SEQUENCE [LARGE SCALE GENOMIC DNA]</scope>
    <source>
        <strain evidence="3">Urdbean</strain>
    </source>
</reference>
<dbReference type="InterPro" id="IPR036465">
    <property type="entry name" value="vWFA_dom_sf"/>
</dbReference>
<organism evidence="3 4">
    <name type="scientific">Vigna mungo</name>
    <name type="common">Black gram</name>
    <name type="synonym">Phaseolus mungo</name>
    <dbReference type="NCBI Taxonomy" id="3915"/>
    <lineage>
        <taxon>Eukaryota</taxon>
        <taxon>Viridiplantae</taxon>
        <taxon>Streptophyta</taxon>
        <taxon>Embryophyta</taxon>
        <taxon>Tracheophyta</taxon>
        <taxon>Spermatophyta</taxon>
        <taxon>Magnoliopsida</taxon>
        <taxon>eudicotyledons</taxon>
        <taxon>Gunneridae</taxon>
        <taxon>Pentapetalae</taxon>
        <taxon>rosids</taxon>
        <taxon>fabids</taxon>
        <taxon>Fabales</taxon>
        <taxon>Fabaceae</taxon>
        <taxon>Papilionoideae</taxon>
        <taxon>50 kb inversion clade</taxon>
        <taxon>NPAAA clade</taxon>
        <taxon>indigoferoid/millettioid clade</taxon>
        <taxon>Phaseoleae</taxon>
        <taxon>Vigna</taxon>
    </lineage>
</organism>
<keyword evidence="1" id="KW-0813">Transport</keyword>
<evidence type="ECO:0000313" key="4">
    <source>
        <dbReference type="Proteomes" id="UP001374535"/>
    </source>
</evidence>
<evidence type="ECO:0000256" key="1">
    <source>
        <dbReference type="RuleBase" id="RU365030"/>
    </source>
</evidence>
<name>A0AAQ3P5A6_VIGMU</name>
<dbReference type="PANTHER" id="PTHR11141">
    <property type="entry name" value="PROTEIN TRANSPORT PROTEIN SEC23"/>
    <property type="match status" value="1"/>
</dbReference>
<keyword evidence="1" id="KW-0472">Membrane</keyword>
<keyword evidence="1" id="KW-0963">Cytoplasm</keyword>
<sequence>MVVEGLPEPNGSRLLDPNKSEQAEPKVRGLTKLNGKGLLEPIGSGLTDLNVRGLSEPNGRKLPKPNVLVLEGRMNVLEGRGDGRINALERTMNYVKRWAIEKNKGLGVFDTPIEGEEQREVLKDIEGHFLKAYDSGKVVTRMLDEEWKPFEEVLPPPKPLDLNWRATTIDSNLEDKVVLQRGVMLGYKIVQRIAPTKTLTFCLQTDQWLIGKCLAQCTGVVLSIVTGLLGACNPMTGARIIALVGGPCTEGPGLVNGFMFFAILPSNGVKGICVFVRDYEVCSFSSSPVGVVEIKVAVEKTGGLVVLFEIFGHSVFKDSFKRVFEDGE</sequence>
<dbReference type="GO" id="GO:0070971">
    <property type="term" value="C:endoplasmic reticulum exit site"/>
    <property type="evidence" value="ECO:0007669"/>
    <property type="project" value="TreeGrafter"/>
</dbReference>
<evidence type="ECO:0000256" key="2">
    <source>
        <dbReference type="SAM" id="MobiDB-lite"/>
    </source>
</evidence>
<dbReference type="GO" id="GO:0005789">
    <property type="term" value="C:endoplasmic reticulum membrane"/>
    <property type="evidence" value="ECO:0007669"/>
    <property type="project" value="UniProtKB-SubCell"/>
</dbReference>
<keyword evidence="4" id="KW-1185">Reference proteome</keyword>
<accession>A0AAQ3P5A6</accession>
<keyword evidence="1" id="KW-0479">Metal-binding</keyword>
<dbReference type="AlphaFoldDB" id="A0AAQ3P5A6"/>
<comment type="function">
    <text evidence="1">Component of the coat protein complex II (COPII) which promotes the formation of transport vesicles from the endoplasmic reticulum (ER). The coat has two main functions, the physical deformation of the endoplasmic reticulum membrane into vesicles and the selection of cargo molecules.</text>
</comment>
<dbReference type="GO" id="GO:0005096">
    <property type="term" value="F:GTPase activator activity"/>
    <property type="evidence" value="ECO:0007669"/>
    <property type="project" value="TreeGrafter"/>
</dbReference>
<comment type="similarity">
    <text evidence="1">Belongs to the SEC23/SEC24 family. SEC23 subfamily.</text>
</comment>
<evidence type="ECO:0000313" key="3">
    <source>
        <dbReference type="EMBL" id="WVZ21190.1"/>
    </source>
</evidence>
<keyword evidence="1" id="KW-0968">Cytoplasmic vesicle</keyword>
<dbReference type="Gene3D" id="3.40.50.410">
    <property type="entry name" value="von Willebrand factor, type A domain"/>
    <property type="match status" value="2"/>
</dbReference>
<dbReference type="GO" id="GO:0015031">
    <property type="term" value="P:protein transport"/>
    <property type="evidence" value="ECO:0007669"/>
    <property type="project" value="UniProtKB-KW"/>
</dbReference>
<keyword evidence="1" id="KW-0256">Endoplasmic reticulum</keyword>
<dbReference type="GO" id="GO:0046872">
    <property type="term" value="F:metal ion binding"/>
    <property type="evidence" value="ECO:0007669"/>
    <property type="project" value="UniProtKB-KW"/>
</dbReference>
<protein>
    <recommendedName>
        <fullName evidence="1">Protein transport protein SEC23</fullName>
    </recommendedName>
</protein>
<proteinExistence type="inferred from homology"/>
<dbReference type="InterPro" id="IPR037364">
    <property type="entry name" value="Sec23"/>
</dbReference>
<dbReference type="GO" id="GO:0030127">
    <property type="term" value="C:COPII vesicle coat"/>
    <property type="evidence" value="ECO:0007669"/>
    <property type="project" value="TreeGrafter"/>
</dbReference>
<comment type="subcellular location">
    <subcellularLocation>
        <location evidence="1">Cytoplasmic vesicle</location>
        <location evidence="1">COPII-coated vesicle membrane</location>
        <topology evidence="1">Peripheral membrane protein</topology>
        <orientation evidence="1">Cytoplasmic side</orientation>
    </subcellularLocation>
    <subcellularLocation>
        <location evidence="1">Endoplasmic reticulum membrane</location>
        <topology evidence="1">Peripheral membrane protein</topology>
        <orientation evidence="1">Cytoplasmic side</orientation>
    </subcellularLocation>
</comment>